<dbReference type="HOGENOM" id="CLU_157964_0_0_2"/>
<proteinExistence type="predicted"/>
<organism evidence="1 2">
    <name type="scientific">Methanosphaerula palustris (strain ATCC BAA-1556 / DSM 19958 / E1-9c)</name>
    <dbReference type="NCBI Taxonomy" id="521011"/>
    <lineage>
        <taxon>Archaea</taxon>
        <taxon>Methanobacteriati</taxon>
        <taxon>Methanobacteriota</taxon>
        <taxon>Stenosarchaea group</taxon>
        <taxon>Methanomicrobia</taxon>
        <taxon>Methanomicrobiales</taxon>
        <taxon>Methanoregulaceae</taxon>
        <taxon>Methanosphaerula</taxon>
    </lineage>
</organism>
<reference evidence="1 2" key="1">
    <citation type="journal article" date="2015" name="Genome Announc.">
        <title>Complete Genome Sequence of Methanosphaerula palustris E1-9CT, a Hydrogenotrophic Methanogen Isolated from a Minerotrophic Fen Peatland.</title>
        <authorList>
            <person name="Cadillo-Quiroz H."/>
            <person name="Browne P."/>
            <person name="Kyrpides N."/>
            <person name="Woyke T."/>
            <person name="Goodwin L."/>
            <person name="Detter C."/>
            <person name="Yavitt J.B."/>
            <person name="Zinder S.H."/>
        </authorList>
    </citation>
    <scope>NUCLEOTIDE SEQUENCE [LARGE SCALE GENOMIC DNA]</scope>
    <source>
        <strain evidence="2">ATCC BAA-1556 / DSM 19958 / E1-9c</strain>
    </source>
</reference>
<dbReference type="OrthoDB" id="117016at2157"/>
<evidence type="ECO:0000313" key="1">
    <source>
        <dbReference type="EMBL" id="ACL17206.1"/>
    </source>
</evidence>
<name>B8GKR0_METPE</name>
<dbReference type="AlphaFoldDB" id="B8GKR0"/>
<dbReference type="KEGG" id="mpl:Mpal_1901"/>
<sequence>MRDEHSIKVTKERRDDMISEIRTFSKERDEEIGNLAADLILDFILEKLAPEFYNQGVYDSHTYMVDAVEDLLSIRK</sequence>
<accession>B8GKR0</accession>
<protein>
    <recommendedName>
        <fullName evidence="3">DUF2164 domain-containing protein</fullName>
    </recommendedName>
</protein>
<dbReference type="Pfam" id="PF09932">
    <property type="entry name" value="DUF2164"/>
    <property type="match status" value="1"/>
</dbReference>
<gene>
    <name evidence="1" type="ordered locus">Mpal_1901</name>
</gene>
<evidence type="ECO:0000313" key="2">
    <source>
        <dbReference type="Proteomes" id="UP000002457"/>
    </source>
</evidence>
<dbReference type="RefSeq" id="WP_012618525.1">
    <property type="nucleotide sequence ID" value="NC_011832.1"/>
</dbReference>
<dbReference type="eggNOG" id="arCOG09480">
    <property type="taxonomic scope" value="Archaea"/>
</dbReference>
<dbReference type="EMBL" id="CP001338">
    <property type="protein sequence ID" value="ACL17206.1"/>
    <property type="molecule type" value="Genomic_DNA"/>
</dbReference>
<evidence type="ECO:0008006" key="3">
    <source>
        <dbReference type="Google" id="ProtNLM"/>
    </source>
</evidence>
<dbReference type="GeneID" id="7272718"/>
<keyword evidence="2" id="KW-1185">Reference proteome</keyword>
<dbReference type="InterPro" id="IPR018680">
    <property type="entry name" value="DUF2164"/>
</dbReference>
<dbReference type="Proteomes" id="UP000002457">
    <property type="component" value="Chromosome"/>
</dbReference>